<dbReference type="PANTHER" id="PTHR33769:SF2">
    <property type="entry name" value="TESTIS-EXPRESSED PROTEIN 26"/>
    <property type="match status" value="1"/>
</dbReference>
<sequence length="158" mass="17815">MTSTMAPRQIINEGPPSPMHAWSEEQALQLDESVVTPGFAYNLARYFPSGTHNDKERCVELMEKIGGQSDPATWYSTATRARTPTRPRSVPPRCARFPDNKHSYTKNPELFYMTTNKREFGGTFGLPAGNARPDTSKIFPSRGNNNFSTYQTDFNEKT</sequence>
<protein>
    <submittedName>
        <fullName evidence="2">Uncharacterized protein</fullName>
    </submittedName>
</protein>
<dbReference type="AlphaFoldDB" id="A0A9X0CNI5"/>
<feature type="compositionally biased region" description="Low complexity" evidence="1">
    <location>
        <begin position="78"/>
        <end position="93"/>
    </location>
</feature>
<dbReference type="EMBL" id="MU826870">
    <property type="protein sequence ID" value="KAJ7370257.1"/>
    <property type="molecule type" value="Genomic_DNA"/>
</dbReference>
<feature type="region of interest" description="Disordered" evidence="1">
    <location>
        <begin position="124"/>
        <end position="158"/>
    </location>
</feature>
<gene>
    <name evidence="2" type="ORF">OS493_033603</name>
</gene>
<keyword evidence="3" id="KW-1185">Reference proteome</keyword>
<organism evidence="2 3">
    <name type="scientific">Desmophyllum pertusum</name>
    <dbReference type="NCBI Taxonomy" id="174260"/>
    <lineage>
        <taxon>Eukaryota</taxon>
        <taxon>Metazoa</taxon>
        <taxon>Cnidaria</taxon>
        <taxon>Anthozoa</taxon>
        <taxon>Hexacorallia</taxon>
        <taxon>Scleractinia</taxon>
        <taxon>Caryophylliina</taxon>
        <taxon>Caryophylliidae</taxon>
        <taxon>Desmophyllum</taxon>
    </lineage>
</organism>
<dbReference type="PANTHER" id="PTHR33769">
    <property type="entry name" value="TESTIS-EXPRESSED PROTEIN 26 ISOFORM X3"/>
    <property type="match status" value="1"/>
</dbReference>
<dbReference type="InterPro" id="IPR043460">
    <property type="entry name" value="MEDAG/TEX26"/>
</dbReference>
<dbReference type="GO" id="GO:0005737">
    <property type="term" value="C:cytoplasm"/>
    <property type="evidence" value="ECO:0007669"/>
    <property type="project" value="TreeGrafter"/>
</dbReference>
<feature type="compositionally biased region" description="Polar residues" evidence="1">
    <location>
        <begin position="142"/>
        <end position="158"/>
    </location>
</feature>
<evidence type="ECO:0000256" key="1">
    <source>
        <dbReference type="SAM" id="MobiDB-lite"/>
    </source>
</evidence>
<comment type="caution">
    <text evidence="2">The sequence shown here is derived from an EMBL/GenBank/DDBJ whole genome shotgun (WGS) entry which is preliminary data.</text>
</comment>
<evidence type="ECO:0000313" key="3">
    <source>
        <dbReference type="Proteomes" id="UP001163046"/>
    </source>
</evidence>
<proteinExistence type="predicted"/>
<reference evidence="2" key="1">
    <citation type="submission" date="2023-01" db="EMBL/GenBank/DDBJ databases">
        <title>Genome assembly of the deep-sea coral Lophelia pertusa.</title>
        <authorList>
            <person name="Herrera S."/>
            <person name="Cordes E."/>
        </authorList>
    </citation>
    <scope>NUCLEOTIDE SEQUENCE</scope>
    <source>
        <strain evidence="2">USNM1676648</strain>
        <tissue evidence="2">Polyp</tissue>
    </source>
</reference>
<feature type="region of interest" description="Disordered" evidence="1">
    <location>
        <begin position="1"/>
        <end position="23"/>
    </location>
</feature>
<dbReference type="Proteomes" id="UP001163046">
    <property type="component" value="Unassembled WGS sequence"/>
</dbReference>
<name>A0A9X0CNI5_9CNID</name>
<evidence type="ECO:0000313" key="2">
    <source>
        <dbReference type="EMBL" id="KAJ7370257.1"/>
    </source>
</evidence>
<feature type="region of interest" description="Disordered" evidence="1">
    <location>
        <begin position="78"/>
        <end position="101"/>
    </location>
</feature>
<accession>A0A9X0CNI5</accession>